<name>A0ABW5L0M3_9SPHI</name>
<keyword evidence="3" id="KW-1185">Reference proteome</keyword>
<dbReference type="Gene3D" id="2.60.40.4070">
    <property type="match status" value="1"/>
</dbReference>
<dbReference type="PROSITE" id="PS51841">
    <property type="entry name" value="LTD"/>
    <property type="match status" value="1"/>
</dbReference>
<evidence type="ECO:0000259" key="1">
    <source>
        <dbReference type="PROSITE" id="PS51841"/>
    </source>
</evidence>
<dbReference type="Pfam" id="PF13585">
    <property type="entry name" value="CHU_C"/>
    <property type="match status" value="1"/>
</dbReference>
<dbReference type="RefSeq" id="WP_210355885.1">
    <property type="nucleotide sequence ID" value="NZ_JAEQMU010000006.1"/>
</dbReference>
<sequence>MKTKLYTLCIWLTSVTCGYGQDILINEIMANPKNGQLPAFEYIELLNTSASVVDLSSIRLDINKKSLQLPSYFLAPQQFVILCTTEGEELLSNYGNVISFGNWPSLNNSGATVGLYREDTVLDELSYKDSWHQGSVQKAGGWSLERINPNWKCNIAANWSSSIARRGGTPGGPNSIADRTFIPKVAITTVETADKGVHIRFNTDRTFLPHFEREHFRINPGNIIPTAVTWDEEAEQLILGLDNELKPQEAYALTTKELDICGLRLQIPDYLIFNQPKVHYNDVVINEVLFNPQKEGSDFVELYNRTSLPINLQGWKLGNHTISQEILLLPAQDFLVLTAERDKIINTHANAMTERIHEMKSIPSYPNQQGVVTLFSPDELVDSLYYNATMHAPWINNPKGISLERQSYEEDSNQLDNFKSAATLVGGSTPGYRNSIATDNLYKKNEIFLTAKTVSPDGDGFEDELEINYILNDSDYLFNLNIYAETGRLVNRLIRQESGGSEGKITWDCKDEKKQKSPSGHYIYWMEIYRENGSREIFKGAFILVHKSHHN</sequence>
<organism evidence="2 3">
    <name type="scientific">Sphingobacterium tabacisoli</name>
    <dbReference type="NCBI Taxonomy" id="2044855"/>
    <lineage>
        <taxon>Bacteria</taxon>
        <taxon>Pseudomonadati</taxon>
        <taxon>Bacteroidota</taxon>
        <taxon>Sphingobacteriia</taxon>
        <taxon>Sphingobacteriales</taxon>
        <taxon>Sphingobacteriaceae</taxon>
        <taxon>Sphingobacterium</taxon>
    </lineage>
</organism>
<reference evidence="3" key="1">
    <citation type="journal article" date="2019" name="Int. J. Syst. Evol. Microbiol.">
        <title>The Global Catalogue of Microorganisms (GCM) 10K type strain sequencing project: providing services to taxonomists for standard genome sequencing and annotation.</title>
        <authorList>
            <consortium name="The Broad Institute Genomics Platform"/>
            <consortium name="The Broad Institute Genome Sequencing Center for Infectious Disease"/>
            <person name="Wu L."/>
            <person name="Ma J."/>
        </authorList>
    </citation>
    <scope>NUCLEOTIDE SEQUENCE [LARGE SCALE GENOMIC DNA]</scope>
    <source>
        <strain evidence="3">KCTC 52298</strain>
    </source>
</reference>
<dbReference type="InterPro" id="IPR001322">
    <property type="entry name" value="Lamin_tail_dom"/>
</dbReference>
<feature type="domain" description="LTD" evidence="1">
    <location>
        <begin position="18"/>
        <end position="129"/>
    </location>
</feature>
<comment type="caution">
    <text evidence="2">The sequence shown here is derived from an EMBL/GenBank/DDBJ whole genome shotgun (WGS) entry which is preliminary data.</text>
</comment>
<dbReference type="InterPro" id="IPR036415">
    <property type="entry name" value="Lamin_tail_dom_sf"/>
</dbReference>
<dbReference type="EMBL" id="JBHULD010000008">
    <property type="protein sequence ID" value="MFD2554318.1"/>
    <property type="molecule type" value="Genomic_DNA"/>
</dbReference>
<dbReference type="Pfam" id="PF00932">
    <property type="entry name" value="LTD"/>
    <property type="match status" value="2"/>
</dbReference>
<accession>A0ABW5L0M3</accession>
<evidence type="ECO:0000313" key="3">
    <source>
        <dbReference type="Proteomes" id="UP001597440"/>
    </source>
</evidence>
<gene>
    <name evidence="2" type="ORF">ACFSQW_07945</name>
</gene>
<proteinExistence type="predicted"/>
<evidence type="ECO:0000313" key="2">
    <source>
        <dbReference type="EMBL" id="MFD2554318.1"/>
    </source>
</evidence>
<dbReference type="SUPFAM" id="SSF74853">
    <property type="entry name" value="Lamin A/C globular tail domain"/>
    <property type="match status" value="2"/>
</dbReference>
<dbReference type="Proteomes" id="UP001597440">
    <property type="component" value="Unassembled WGS sequence"/>
</dbReference>
<protein>
    <submittedName>
        <fullName evidence="2">Lamin tail domain-containing protein</fullName>
    </submittedName>
</protein>